<feature type="compositionally biased region" description="Polar residues" evidence="1">
    <location>
        <begin position="214"/>
        <end position="232"/>
    </location>
</feature>
<dbReference type="AlphaFoldDB" id="M1DLH3"/>
<reference evidence="3" key="1">
    <citation type="journal article" date="2011" name="Nature">
        <title>Genome sequence and analysis of the tuber crop potato.</title>
        <authorList>
            <consortium name="The Potato Genome Sequencing Consortium"/>
        </authorList>
    </citation>
    <scope>NUCLEOTIDE SEQUENCE [LARGE SCALE GENOMIC DNA]</scope>
    <source>
        <strain evidence="3">cv. DM1-3 516 R44</strain>
    </source>
</reference>
<organism evidence="2 3">
    <name type="scientific">Solanum tuberosum</name>
    <name type="common">Potato</name>
    <dbReference type="NCBI Taxonomy" id="4113"/>
    <lineage>
        <taxon>Eukaryota</taxon>
        <taxon>Viridiplantae</taxon>
        <taxon>Streptophyta</taxon>
        <taxon>Embryophyta</taxon>
        <taxon>Tracheophyta</taxon>
        <taxon>Spermatophyta</taxon>
        <taxon>Magnoliopsida</taxon>
        <taxon>eudicotyledons</taxon>
        <taxon>Gunneridae</taxon>
        <taxon>Pentapetalae</taxon>
        <taxon>asterids</taxon>
        <taxon>lamiids</taxon>
        <taxon>Solanales</taxon>
        <taxon>Solanaceae</taxon>
        <taxon>Solanoideae</taxon>
        <taxon>Solaneae</taxon>
        <taxon>Solanum</taxon>
    </lineage>
</organism>
<sequence>MTQIEKATEKEDWVKCFLAEARAIDARVSINLEKDWIEDSEYNVVDHVEKQDIDFIDMKQEPFENAHTSLLEAEVSSQSFVISRSITGLEQILEANGDDEYQIDNEVDLEGQISGGETVDIIIGNYENDKHFIKELRRECDGGFCASDEASQEIDDQFITDSNEATNPNKVSFVYGDTAKGMGSKILNPRVPNLSFVDVYPNSPTIGKLRKRGSLSTQQGDNSHGSITYEESSSFEEPRGLQKKLLRSSPRNGAKHHLSSSATSVG</sequence>
<reference evidence="2" key="2">
    <citation type="submission" date="2015-06" db="UniProtKB">
        <authorList>
            <consortium name="EnsemblPlants"/>
        </authorList>
    </citation>
    <scope>IDENTIFICATION</scope>
    <source>
        <strain evidence="2">DM1-3 516 R44</strain>
    </source>
</reference>
<accession>M1DLH3</accession>
<evidence type="ECO:0000256" key="1">
    <source>
        <dbReference type="SAM" id="MobiDB-lite"/>
    </source>
</evidence>
<name>M1DLH3_SOLTU</name>
<dbReference type="Gramene" id="PGSC0003DMT400090916">
    <property type="protein sequence ID" value="PGSC0003DMT400090916"/>
    <property type="gene ID" value="PGSC0003DMG400040487"/>
</dbReference>
<proteinExistence type="predicted"/>
<dbReference type="HOGENOM" id="CLU_091520_0_0_1"/>
<feature type="region of interest" description="Disordered" evidence="1">
    <location>
        <begin position="207"/>
        <end position="266"/>
    </location>
</feature>
<dbReference type="EnsemblPlants" id="PGSC0003DMT400090916">
    <property type="protein sequence ID" value="PGSC0003DMT400090916"/>
    <property type="gene ID" value="PGSC0003DMG400040487"/>
</dbReference>
<dbReference type="Proteomes" id="UP000011115">
    <property type="component" value="Unassembled WGS sequence"/>
</dbReference>
<dbReference type="InParanoid" id="M1DLH3"/>
<evidence type="ECO:0000313" key="2">
    <source>
        <dbReference type="EnsemblPlants" id="PGSC0003DMT400090916"/>
    </source>
</evidence>
<keyword evidence="3" id="KW-1185">Reference proteome</keyword>
<protein>
    <submittedName>
        <fullName evidence="2">Uncharacterized protein</fullName>
    </submittedName>
</protein>
<dbReference type="PaxDb" id="4113-PGSC0003DMT400090916"/>
<evidence type="ECO:0000313" key="3">
    <source>
        <dbReference type="Proteomes" id="UP000011115"/>
    </source>
</evidence>